<feature type="transmembrane region" description="Helical" evidence="1">
    <location>
        <begin position="141"/>
        <end position="164"/>
    </location>
</feature>
<gene>
    <name evidence="2" type="ORF">K466DRAFT_604921</name>
</gene>
<evidence type="ECO:0000313" key="2">
    <source>
        <dbReference type="EMBL" id="TFK80933.1"/>
    </source>
</evidence>
<keyword evidence="1" id="KW-0812">Transmembrane</keyword>
<reference evidence="2 3" key="1">
    <citation type="journal article" date="2019" name="Nat. Ecol. Evol.">
        <title>Megaphylogeny resolves global patterns of mushroom evolution.</title>
        <authorList>
            <person name="Varga T."/>
            <person name="Krizsan K."/>
            <person name="Foldi C."/>
            <person name="Dima B."/>
            <person name="Sanchez-Garcia M."/>
            <person name="Sanchez-Ramirez S."/>
            <person name="Szollosi G.J."/>
            <person name="Szarkandi J.G."/>
            <person name="Papp V."/>
            <person name="Albert L."/>
            <person name="Andreopoulos W."/>
            <person name="Angelini C."/>
            <person name="Antonin V."/>
            <person name="Barry K.W."/>
            <person name="Bougher N.L."/>
            <person name="Buchanan P."/>
            <person name="Buyck B."/>
            <person name="Bense V."/>
            <person name="Catcheside P."/>
            <person name="Chovatia M."/>
            <person name="Cooper J."/>
            <person name="Damon W."/>
            <person name="Desjardin D."/>
            <person name="Finy P."/>
            <person name="Geml J."/>
            <person name="Haridas S."/>
            <person name="Hughes K."/>
            <person name="Justo A."/>
            <person name="Karasinski D."/>
            <person name="Kautmanova I."/>
            <person name="Kiss B."/>
            <person name="Kocsube S."/>
            <person name="Kotiranta H."/>
            <person name="LaButti K.M."/>
            <person name="Lechner B.E."/>
            <person name="Liimatainen K."/>
            <person name="Lipzen A."/>
            <person name="Lukacs Z."/>
            <person name="Mihaltcheva S."/>
            <person name="Morgado L.N."/>
            <person name="Niskanen T."/>
            <person name="Noordeloos M.E."/>
            <person name="Ohm R.A."/>
            <person name="Ortiz-Santana B."/>
            <person name="Ovrebo C."/>
            <person name="Racz N."/>
            <person name="Riley R."/>
            <person name="Savchenko A."/>
            <person name="Shiryaev A."/>
            <person name="Soop K."/>
            <person name="Spirin V."/>
            <person name="Szebenyi C."/>
            <person name="Tomsovsky M."/>
            <person name="Tulloss R.E."/>
            <person name="Uehling J."/>
            <person name="Grigoriev I.V."/>
            <person name="Vagvolgyi C."/>
            <person name="Papp T."/>
            <person name="Martin F.M."/>
            <person name="Miettinen O."/>
            <person name="Hibbett D.S."/>
            <person name="Nagy L.G."/>
        </authorList>
    </citation>
    <scope>NUCLEOTIDE SEQUENCE [LARGE SCALE GENOMIC DNA]</scope>
    <source>
        <strain evidence="2 3">HHB13444</strain>
    </source>
</reference>
<keyword evidence="1" id="KW-1133">Transmembrane helix</keyword>
<feature type="transmembrane region" description="Helical" evidence="1">
    <location>
        <begin position="45"/>
        <end position="66"/>
    </location>
</feature>
<feature type="transmembrane region" description="Helical" evidence="1">
    <location>
        <begin position="12"/>
        <end position="33"/>
    </location>
</feature>
<dbReference type="InParanoid" id="A0A5C3P571"/>
<keyword evidence="1" id="KW-0472">Membrane</keyword>
<dbReference type="EMBL" id="ML211682">
    <property type="protein sequence ID" value="TFK80933.1"/>
    <property type="molecule type" value="Genomic_DNA"/>
</dbReference>
<feature type="transmembrane region" description="Helical" evidence="1">
    <location>
        <begin position="218"/>
        <end position="239"/>
    </location>
</feature>
<feature type="transmembrane region" description="Helical" evidence="1">
    <location>
        <begin position="86"/>
        <end position="105"/>
    </location>
</feature>
<protein>
    <submittedName>
        <fullName evidence="2">Uncharacterized protein</fullName>
    </submittedName>
</protein>
<evidence type="ECO:0000256" key="1">
    <source>
        <dbReference type="SAM" id="Phobius"/>
    </source>
</evidence>
<sequence>MAVWVYEYFVSFGLGACQAIFVMTFIISLLVVLSPKRSPFISRSIPMSSWAVLNSASFAGAILAIVGETTAILPTAAVRKGQYVIFLLQLLAASNLAGLRVLCLYETRTTAMCMTSLLTCYFLLVCATMAIAVGVGSHRRLSVLLTETVVGVGLAINFTASGMITRKICRAVLITGLRAQAVRAMLVLAFSASLHGSSSAWVAVAVANCQDQPDLEMALRYANCILPVSANILIGHLALRLQEECFELSEIRSSQQSGSIEFGSNSVLTSNAEC</sequence>
<proteinExistence type="predicted"/>
<feature type="transmembrane region" description="Helical" evidence="1">
    <location>
        <begin position="185"/>
        <end position="206"/>
    </location>
</feature>
<keyword evidence="3" id="KW-1185">Reference proteome</keyword>
<accession>A0A5C3P571</accession>
<dbReference type="Proteomes" id="UP000308197">
    <property type="component" value="Unassembled WGS sequence"/>
</dbReference>
<name>A0A5C3P571_9APHY</name>
<dbReference type="AlphaFoldDB" id="A0A5C3P571"/>
<feature type="transmembrane region" description="Helical" evidence="1">
    <location>
        <begin position="117"/>
        <end position="135"/>
    </location>
</feature>
<evidence type="ECO:0000313" key="3">
    <source>
        <dbReference type="Proteomes" id="UP000308197"/>
    </source>
</evidence>
<organism evidence="2 3">
    <name type="scientific">Polyporus arcularius HHB13444</name>
    <dbReference type="NCBI Taxonomy" id="1314778"/>
    <lineage>
        <taxon>Eukaryota</taxon>
        <taxon>Fungi</taxon>
        <taxon>Dikarya</taxon>
        <taxon>Basidiomycota</taxon>
        <taxon>Agaricomycotina</taxon>
        <taxon>Agaricomycetes</taxon>
        <taxon>Polyporales</taxon>
        <taxon>Polyporaceae</taxon>
        <taxon>Polyporus</taxon>
    </lineage>
</organism>